<dbReference type="PROSITE" id="PS00061">
    <property type="entry name" value="ADH_SHORT"/>
    <property type="match status" value="1"/>
</dbReference>
<dbReference type="SUPFAM" id="SSF51735">
    <property type="entry name" value="NAD(P)-binding Rossmann-fold domains"/>
    <property type="match status" value="1"/>
</dbReference>
<dbReference type="PRINTS" id="PR00081">
    <property type="entry name" value="GDHRDH"/>
</dbReference>
<dbReference type="Gene3D" id="3.40.50.720">
    <property type="entry name" value="NAD(P)-binding Rossmann-like Domain"/>
    <property type="match status" value="2"/>
</dbReference>
<dbReference type="NCBIfam" id="NF006110">
    <property type="entry name" value="PRK08261.1"/>
    <property type="match status" value="1"/>
</dbReference>
<feature type="domain" description="Ketoreductase" evidence="2">
    <location>
        <begin position="235"/>
        <end position="411"/>
    </location>
</feature>
<evidence type="ECO:0000313" key="4">
    <source>
        <dbReference type="Proteomes" id="UP000434580"/>
    </source>
</evidence>
<dbReference type="EMBL" id="CACSII010000002">
    <property type="protein sequence ID" value="CAA0090515.1"/>
    <property type="molecule type" value="Genomic_DNA"/>
</dbReference>
<protein>
    <submittedName>
        <fullName evidence="3">3-oxoacyl-[acyl-carrier-protein] reductase FabG</fullName>
        <ecNumber evidence="3">1.1.1.100</ecNumber>
    </submittedName>
</protein>
<dbReference type="Proteomes" id="UP000434580">
    <property type="component" value="Unassembled WGS sequence"/>
</dbReference>
<evidence type="ECO:0000313" key="3">
    <source>
        <dbReference type="EMBL" id="CAA0090515.1"/>
    </source>
</evidence>
<dbReference type="InterPro" id="IPR036291">
    <property type="entry name" value="NAD(P)-bd_dom_sf"/>
</dbReference>
<dbReference type="InterPro" id="IPR002347">
    <property type="entry name" value="SDR_fam"/>
</dbReference>
<comment type="similarity">
    <text evidence="1">Belongs to the short-chain dehydrogenases/reductases (SDR) family.</text>
</comment>
<dbReference type="FunFam" id="3.40.50.720:FF:000338">
    <property type="entry name" value="3-oxoacyl-ACP reductase FabG"/>
    <property type="match status" value="1"/>
</dbReference>
<dbReference type="AlphaFoldDB" id="A0A5S9NKS9"/>
<accession>A0A5S9NKS9</accession>
<dbReference type="InterPro" id="IPR020904">
    <property type="entry name" value="Sc_DH/Rdtase_CS"/>
</dbReference>
<name>A0A5S9NKS9_9GAMM</name>
<dbReference type="PANTHER" id="PTHR42760">
    <property type="entry name" value="SHORT-CHAIN DEHYDROGENASES/REDUCTASES FAMILY MEMBER"/>
    <property type="match status" value="1"/>
</dbReference>
<keyword evidence="3" id="KW-0560">Oxidoreductase</keyword>
<dbReference type="OrthoDB" id="9804774at2"/>
<dbReference type="Pfam" id="PF13561">
    <property type="entry name" value="adh_short_C2"/>
    <property type="match status" value="1"/>
</dbReference>
<dbReference type="SMART" id="SM00822">
    <property type="entry name" value="PKS_KR"/>
    <property type="match status" value="1"/>
</dbReference>
<dbReference type="InterPro" id="IPR057326">
    <property type="entry name" value="KR_dom"/>
</dbReference>
<evidence type="ECO:0000259" key="2">
    <source>
        <dbReference type="SMART" id="SM00822"/>
    </source>
</evidence>
<organism evidence="3 4">
    <name type="scientific">BD1-7 clade bacterium</name>
    <dbReference type="NCBI Taxonomy" id="2029982"/>
    <lineage>
        <taxon>Bacteria</taxon>
        <taxon>Pseudomonadati</taxon>
        <taxon>Pseudomonadota</taxon>
        <taxon>Gammaproteobacteria</taxon>
        <taxon>Cellvibrionales</taxon>
        <taxon>Spongiibacteraceae</taxon>
        <taxon>BD1-7 clade</taxon>
    </lineage>
</organism>
<dbReference type="PRINTS" id="PR00080">
    <property type="entry name" value="SDRFAMILY"/>
</dbReference>
<dbReference type="GO" id="GO:0004316">
    <property type="term" value="F:3-oxoacyl-[acyl-carrier-protein] reductase (NADPH) activity"/>
    <property type="evidence" value="ECO:0007669"/>
    <property type="project" value="UniProtKB-EC"/>
</dbReference>
<reference evidence="3 4" key="1">
    <citation type="submission" date="2019-11" db="EMBL/GenBank/DDBJ databases">
        <authorList>
            <person name="Holert J."/>
        </authorList>
    </citation>
    <scope>NUCLEOTIDE SEQUENCE [LARGE SCALE GENOMIC DNA]</scope>
    <source>
        <strain evidence="3">BC5_2</strain>
    </source>
</reference>
<proteinExistence type="inferred from homology"/>
<gene>
    <name evidence="3" type="primary">fabG_4</name>
    <name evidence="3" type="ORF">DPBNPPHM_02897</name>
</gene>
<dbReference type="EC" id="1.1.1.100" evidence="3"/>
<dbReference type="PANTHER" id="PTHR42760:SF78">
    <property type="entry name" value="3-OXOACYL-[ACYL-CARRIER-PROTEIN] REDUCTASE [NADH]"/>
    <property type="match status" value="1"/>
</dbReference>
<sequence>MSQFVQQIIDSAAVRKILSLAGVSDPVNLDRFDTSQAAYLQGNVLVGGTANSIATEAMLTSLSQPGVNLYYPADSDERFTLEKIASANNIELTAYQPEIQKDLKFKAAVFDGTGLKHSEELVALHHFFQPVIRKLAKSSRILVVGKTPETLRNPKAQTAQRALEGFTRCLGKEVGKKGATVQLMYMANKSESGAKAPLEFLLSPKSAYVSAQVLRLAPSTADVPAYEWSQPLAGKVAVVTGASRGIGAQIAKVMARDGAKVIGVDLDGARADLDKVARETNGLSLCLDISAKDAGEQIEAFLKENGLKLDTIVHNAGITRDKTLANMPEHFWLQAIQVNLTSAENINDYLVEKELLTSGGRIICVSSVSGIAGNFGQTNYGTSKAGVVGLVQSQASAMQKLGITINAVAPGFIETQMTQAMPVLVREVAKRINALGQAGRPVDVAEAIAFFASPGAQMVNGNVIRVCGQSMLGA</sequence>
<evidence type="ECO:0000256" key="1">
    <source>
        <dbReference type="ARBA" id="ARBA00006484"/>
    </source>
</evidence>